<dbReference type="AlphaFoldDB" id="A0A9Y1FKN5"/>
<name>A0A9Y1FKN5_9ARCH</name>
<protein>
    <submittedName>
        <fullName evidence="1">Uncharacterized protein</fullName>
    </submittedName>
</protein>
<accession>A0A9Y1FKN5</accession>
<gene>
    <name evidence="1" type="ORF">K9W45_09045</name>
</gene>
<dbReference type="Proteomes" id="UP001201020">
    <property type="component" value="Chromosome"/>
</dbReference>
<reference evidence="1" key="1">
    <citation type="journal article" date="2022" name="Nat. Microbiol.">
        <title>Unique mobile elements and scalable gene flow at the prokaryote-eukaryote boundary revealed by circularized Asgard archaea genomes.</title>
        <authorList>
            <person name="Wu F."/>
            <person name="Speth D.R."/>
            <person name="Philosof A."/>
            <person name="Cremiere A."/>
            <person name="Narayanan A."/>
            <person name="Barco R.A."/>
            <person name="Connon S.A."/>
            <person name="Amend J.P."/>
            <person name="Antoshechkin I.A."/>
            <person name="Orphan V.J."/>
        </authorList>
    </citation>
    <scope>NUCLEOTIDE SEQUENCE</scope>
    <source>
        <strain evidence="1">PM71</strain>
    </source>
</reference>
<proteinExistence type="predicted"/>
<sequence length="71" mass="8422">MEKEESGVSRVVMRRSAKPWTGVQISYPAPIREEKNFFEKYYCVKSYATNNSLNLKKECLENQKVRTFRVQ</sequence>
<dbReference type="EMBL" id="CP084166">
    <property type="protein sequence ID" value="UJG39989.1"/>
    <property type="molecule type" value="Genomic_DNA"/>
</dbReference>
<organism evidence="1">
    <name type="scientific">Candidatus Heimdallarchaeum aukensis</name>
    <dbReference type="NCBI Taxonomy" id="2876573"/>
    <lineage>
        <taxon>Archaea</taxon>
        <taxon>Promethearchaeati</taxon>
        <taxon>Candidatus Heimdallarchaeota</taxon>
        <taxon>Candidatus Heimdallarchaeia (ex Rinke et al. 2021) (nom. nud.)</taxon>
        <taxon>Candidatus Heimdallarchaeales</taxon>
        <taxon>Candidatus Heimdallarchaeaceae</taxon>
        <taxon>Candidatus Heimdallarchaeum</taxon>
    </lineage>
</organism>
<evidence type="ECO:0000313" key="1">
    <source>
        <dbReference type="EMBL" id="UJG39989.1"/>
    </source>
</evidence>